<accession>A0A4R5AUM8</accession>
<keyword evidence="5" id="KW-1185">Reference proteome</keyword>
<dbReference type="InterPro" id="IPR003115">
    <property type="entry name" value="ParB_N"/>
</dbReference>
<dbReference type="InterPro" id="IPR004437">
    <property type="entry name" value="ParB/RepB/Spo0J"/>
</dbReference>
<dbReference type="GO" id="GO:0045881">
    <property type="term" value="P:positive regulation of sporulation resulting in formation of a cellular spore"/>
    <property type="evidence" value="ECO:0007669"/>
    <property type="project" value="TreeGrafter"/>
</dbReference>
<dbReference type="Gene3D" id="3.90.1530.30">
    <property type="match status" value="1"/>
</dbReference>
<evidence type="ECO:0000259" key="3">
    <source>
        <dbReference type="SMART" id="SM00470"/>
    </source>
</evidence>
<dbReference type="InterPro" id="IPR050336">
    <property type="entry name" value="Chromosome_partition/occlusion"/>
</dbReference>
<evidence type="ECO:0000256" key="1">
    <source>
        <dbReference type="ARBA" id="ARBA00006295"/>
    </source>
</evidence>
<name>A0A4R5AUM8_9ACTN</name>
<evidence type="ECO:0000313" key="5">
    <source>
        <dbReference type="Proteomes" id="UP000294513"/>
    </source>
</evidence>
<dbReference type="EMBL" id="SMKU01000230">
    <property type="protein sequence ID" value="TDD74834.1"/>
    <property type="molecule type" value="Genomic_DNA"/>
</dbReference>
<dbReference type="SUPFAM" id="SSF109709">
    <property type="entry name" value="KorB DNA-binding domain-like"/>
    <property type="match status" value="1"/>
</dbReference>
<dbReference type="Pfam" id="PF17762">
    <property type="entry name" value="HTH_ParB"/>
    <property type="match status" value="1"/>
</dbReference>
<dbReference type="PANTHER" id="PTHR33375">
    <property type="entry name" value="CHROMOSOME-PARTITIONING PROTEIN PARB-RELATED"/>
    <property type="match status" value="1"/>
</dbReference>
<proteinExistence type="inferred from homology"/>
<dbReference type="GO" id="GO:0007059">
    <property type="term" value="P:chromosome segregation"/>
    <property type="evidence" value="ECO:0007669"/>
    <property type="project" value="UniProtKB-KW"/>
</dbReference>
<dbReference type="InterPro" id="IPR041468">
    <property type="entry name" value="HTH_ParB/Spo0J"/>
</dbReference>
<dbReference type="Gene3D" id="1.10.10.2830">
    <property type="match status" value="1"/>
</dbReference>
<dbReference type="PANTHER" id="PTHR33375:SF1">
    <property type="entry name" value="CHROMOSOME-PARTITIONING PROTEIN PARB-RELATED"/>
    <property type="match status" value="1"/>
</dbReference>
<organism evidence="4 5">
    <name type="scientific">Actinomadura rubrisoli</name>
    <dbReference type="NCBI Taxonomy" id="2530368"/>
    <lineage>
        <taxon>Bacteria</taxon>
        <taxon>Bacillati</taxon>
        <taxon>Actinomycetota</taxon>
        <taxon>Actinomycetes</taxon>
        <taxon>Streptosporangiales</taxon>
        <taxon>Thermomonosporaceae</taxon>
        <taxon>Actinomadura</taxon>
    </lineage>
</organism>
<dbReference type="AlphaFoldDB" id="A0A4R5AUM8"/>
<dbReference type="SUPFAM" id="SSF110849">
    <property type="entry name" value="ParB/Sulfiredoxin"/>
    <property type="match status" value="1"/>
</dbReference>
<dbReference type="InterPro" id="IPR036086">
    <property type="entry name" value="ParB/Sulfiredoxin_sf"/>
</dbReference>
<reference evidence="4 5" key="1">
    <citation type="submission" date="2019-03" db="EMBL/GenBank/DDBJ databases">
        <title>Draft genome sequences of novel Actinobacteria.</title>
        <authorList>
            <person name="Sahin N."/>
            <person name="Ay H."/>
            <person name="Saygin H."/>
        </authorList>
    </citation>
    <scope>NUCLEOTIDE SEQUENCE [LARGE SCALE GENOMIC DNA]</scope>
    <source>
        <strain evidence="4 5">H3C3</strain>
    </source>
</reference>
<protein>
    <submittedName>
        <fullName evidence="4">ParB/RepB/Spo0J family partition protein</fullName>
    </submittedName>
</protein>
<dbReference type="RefSeq" id="WP_131899951.1">
    <property type="nucleotide sequence ID" value="NZ_SMKU01000230.1"/>
</dbReference>
<dbReference type="Proteomes" id="UP000294513">
    <property type="component" value="Unassembled WGS sequence"/>
</dbReference>
<sequence length="258" mass="28335">MGSNAYLDMSLIHPHPANIREELGDLSELVDSVRAHGVVQPLVVRPHPRRQGAFELLAGHRRYAAARQAGCDRVPVTVRHGVDDGQALELMLVENCQRRELNAMEKAEAMGALINRDYTAADIARTTGLSSSTVSYYVALLELDDASRDKVRSGLVTATDAVAAVRRTRKRARAKSGSSAEFAWEPDHLTGTHMLARKARRLCDAREHTMRRRIGKTACGQCWESTIRADERVVVGVIADELASDLESTGTTPVRTGR</sequence>
<evidence type="ECO:0000256" key="2">
    <source>
        <dbReference type="ARBA" id="ARBA00022829"/>
    </source>
</evidence>
<keyword evidence="2" id="KW-0159">Chromosome partition</keyword>
<comment type="caution">
    <text evidence="4">The sequence shown here is derived from an EMBL/GenBank/DDBJ whole genome shotgun (WGS) entry which is preliminary data.</text>
</comment>
<dbReference type="OrthoDB" id="3176965at2"/>
<feature type="domain" description="ParB-like N-terminal" evidence="3">
    <location>
        <begin position="5"/>
        <end position="96"/>
    </location>
</feature>
<gene>
    <name evidence="4" type="ORF">E1298_32075</name>
</gene>
<evidence type="ECO:0000313" key="4">
    <source>
        <dbReference type="EMBL" id="TDD74834.1"/>
    </source>
</evidence>
<dbReference type="GO" id="GO:0003677">
    <property type="term" value="F:DNA binding"/>
    <property type="evidence" value="ECO:0007669"/>
    <property type="project" value="InterPro"/>
</dbReference>
<dbReference type="SMART" id="SM00470">
    <property type="entry name" value="ParB"/>
    <property type="match status" value="1"/>
</dbReference>
<dbReference type="Pfam" id="PF02195">
    <property type="entry name" value="ParB_N"/>
    <property type="match status" value="1"/>
</dbReference>
<dbReference type="NCBIfam" id="TIGR00180">
    <property type="entry name" value="parB_part"/>
    <property type="match status" value="1"/>
</dbReference>
<dbReference type="GO" id="GO:0005694">
    <property type="term" value="C:chromosome"/>
    <property type="evidence" value="ECO:0007669"/>
    <property type="project" value="TreeGrafter"/>
</dbReference>
<comment type="similarity">
    <text evidence="1">Belongs to the ParB family.</text>
</comment>